<comment type="caution">
    <text evidence="11">The sequence shown here is derived from an EMBL/GenBank/DDBJ whole genome shotgun (WGS) entry which is preliminary data.</text>
</comment>
<keyword evidence="12" id="KW-1185">Reference proteome</keyword>
<comment type="subunit">
    <text evidence="8">Component of the spliceosome. Present in the activated B complex, the catalytically activated B* complex which catalyzes the branching, the catalytic step 1 C complex catalyzing the exon ligation, and the postcatalytic P complex containing the ligated exons (mRNA) and the excised lariat intron.</text>
</comment>
<dbReference type="PANTHER" id="PTHR12111:SF1">
    <property type="entry name" value="SPLICING FACTOR YJU2"/>
    <property type="match status" value="1"/>
</dbReference>
<evidence type="ECO:0000256" key="3">
    <source>
        <dbReference type="ARBA" id="ARBA00022723"/>
    </source>
</evidence>
<dbReference type="HAMAP" id="MF_03226">
    <property type="entry name" value="YJU2"/>
    <property type="match status" value="1"/>
</dbReference>
<evidence type="ECO:0000256" key="4">
    <source>
        <dbReference type="ARBA" id="ARBA00022728"/>
    </source>
</evidence>
<dbReference type="OrthoDB" id="674963at2759"/>
<evidence type="ECO:0000256" key="1">
    <source>
        <dbReference type="ARBA" id="ARBA00004123"/>
    </source>
</evidence>
<feature type="binding site" evidence="8">
    <location>
        <position position="47"/>
    </location>
    <ligand>
        <name>Zn(2+)</name>
        <dbReference type="ChEBI" id="CHEBI:29105"/>
    </ligand>
</feature>
<accession>A0A9P8PNN1</accession>
<evidence type="ECO:0000256" key="8">
    <source>
        <dbReference type="HAMAP-Rule" id="MF_03226"/>
    </source>
</evidence>
<sequence>MSERKAINKYYPPDFDPSKVSKKNKKVKKGFASMPTIRLMTPFSMICLSCNEWISKSRKFNARKETTSETYLGMKIVRLHIRCPKCATEIIFRTDPKSADFVVENGAKRAYDKEKKNQLLKEESLEETMARLEEEETQAREKELAKDKKRTSLEELEKKLNDIKRQQDMNDEIDILHQKSTRINETLNNHDLREAIKDRQRILYLERQRLQEEEDEKEAAEAFSGSTIKNFDRKESKTPINETHLEEYTESGPKVASKTHLPINESTNPSQNSNSTQDSNSTEESESDSDYDQPLNFSRPLQTLQKVVVKRKPNSLGIAVKRAKR</sequence>
<keyword evidence="5 8" id="KW-0862">Zinc</keyword>
<dbReference type="GO" id="GO:0046872">
    <property type="term" value="F:metal ion binding"/>
    <property type="evidence" value="ECO:0007669"/>
    <property type="project" value="UniProtKB-KW"/>
</dbReference>
<evidence type="ECO:0000256" key="6">
    <source>
        <dbReference type="ARBA" id="ARBA00023187"/>
    </source>
</evidence>
<reference evidence="11" key="2">
    <citation type="submission" date="2021-01" db="EMBL/GenBank/DDBJ databases">
        <authorList>
            <person name="Schikora-Tamarit M.A."/>
        </authorList>
    </citation>
    <scope>NUCLEOTIDE SEQUENCE</scope>
    <source>
        <strain evidence="11">CBS6341</strain>
    </source>
</reference>
<dbReference type="PANTHER" id="PTHR12111">
    <property type="entry name" value="SPLICING FACTOR YJU2"/>
    <property type="match status" value="1"/>
</dbReference>
<dbReference type="Pfam" id="PF04502">
    <property type="entry name" value="Saf4_Yju2"/>
    <property type="match status" value="1"/>
</dbReference>
<keyword evidence="7 8" id="KW-0539">Nucleus</keyword>
<feature type="compositionally biased region" description="Low complexity" evidence="10">
    <location>
        <begin position="264"/>
        <end position="280"/>
    </location>
</feature>
<keyword evidence="3 8" id="KW-0479">Metal-binding</keyword>
<feature type="compositionally biased region" description="Basic and acidic residues" evidence="10">
    <location>
        <begin position="230"/>
        <end position="247"/>
    </location>
</feature>
<gene>
    <name evidence="11" type="ORF">WICMUC_002741</name>
</gene>
<comment type="subcellular location">
    <subcellularLocation>
        <location evidence="1 8">Nucleus</location>
    </subcellularLocation>
</comment>
<feature type="region of interest" description="Disordered" evidence="10">
    <location>
        <begin position="211"/>
        <end position="325"/>
    </location>
</feature>
<comment type="similarity">
    <text evidence="8">Belongs to the CWC16 family. YJU2 subfamily.</text>
</comment>
<dbReference type="InterPro" id="IPR043701">
    <property type="entry name" value="Yju2"/>
</dbReference>
<evidence type="ECO:0000313" key="12">
    <source>
        <dbReference type="Proteomes" id="UP000769528"/>
    </source>
</evidence>
<keyword evidence="9" id="KW-0175">Coiled coil</keyword>
<comment type="function">
    <text evidence="8">Part of the spliceosome which catalyzes two sequential transesterification reactions, first the excision of the non-coding intron from pre-mRNA and then the ligation of the coding exons to form the mature mRNA. Plays a role in stabilizing the structure of the spliceosome catalytic core and docking of the branch helix into the active site, producing 5'-exon and lariat intron-3'-intermediates.</text>
</comment>
<feature type="binding site" evidence="8">
    <location>
        <position position="83"/>
    </location>
    <ligand>
        <name>Zn(2+)</name>
        <dbReference type="ChEBI" id="CHEBI:29105"/>
    </ligand>
</feature>
<evidence type="ECO:0000256" key="5">
    <source>
        <dbReference type="ARBA" id="ARBA00022833"/>
    </source>
</evidence>
<dbReference type="Proteomes" id="UP000769528">
    <property type="component" value="Unassembled WGS sequence"/>
</dbReference>
<name>A0A9P8PNN1_9ASCO</name>
<evidence type="ECO:0000256" key="9">
    <source>
        <dbReference type="SAM" id="Coils"/>
    </source>
</evidence>
<dbReference type="AlphaFoldDB" id="A0A9P8PNN1"/>
<evidence type="ECO:0000256" key="2">
    <source>
        <dbReference type="ARBA" id="ARBA00022664"/>
    </source>
</evidence>
<keyword evidence="6" id="KW-0508">mRNA splicing</keyword>
<feature type="binding site" evidence="8">
    <location>
        <position position="50"/>
    </location>
    <ligand>
        <name>Zn(2+)</name>
        <dbReference type="ChEBI" id="CHEBI:29105"/>
    </ligand>
</feature>
<protein>
    <recommendedName>
        <fullName evidence="8">Splicing factor YJU2</fullName>
    </recommendedName>
</protein>
<proteinExistence type="inferred from homology"/>
<feature type="compositionally biased region" description="Polar residues" evidence="10">
    <location>
        <begin position="295"/>
        <end position="305"/>
    </location>
</feature>
<dbReference type="GO" id="GO:0071006">
    <property type="term" value="C:U2-type catalytic step 1 spliceosome"/>
    <property type="evidence" value="ECO:0007669"/>
    <property type="project" value="UniProtKB-UniRule"/>
</dbReference>
<dbReference type="GO" id="GO:0000349">
    <property type="term" value="P:generation of catalytic spliceosome for first transesterification step"/>
    <property type="evidence" value="ECO:0007669"/>
    <property type="project" value="UniProtKB-UniRule"/>
</dbReference>
<dbReference type="InterPro" id="IPR007590">
    <property type="entry name" value="Saf4/Yju2"/>
</dbReference>
<feature type="compositionally biased region" description="Acidic residues" evidence="10">
    <location>
        <begin position="281"/>
        <end position="291"/>
    </location>
</feature>
<organism evidence="11 12">
    <name type="scientific">Wickerhamomyces mucosus</name>
    <dbReference type="NCBI Taxonomy" id="1378264"/>
    <lineage>
        <taxon>Eukaryota</taxon>
        <taxon>Fungi</taxon>
        <taxon>Dikarya</taxon>
        <taxon>Ascomycota</taxon>
        <taxon>Saccharomycotina</taxon>
        <taxon>Saccharomycetes</taxon>
        <taxon>Phaffomycetales</taxon>
        <taxon>Wickerhamomycetaceae</taxon>
        <taxon>Wickerhamomyces</taxon>
    </lineage>
</organism>
<feature type="binding site" evidence="8">
    <location>
        <position position="86"/>
    </location>
    <ligand>
        <name>Zn(2+)</name>
        <dbReference type="ChEBI" id="CHEBI:29105"/>
    </ligand>
</feature>
<reference evidence="11" key="1">
    <citation type="journal article" date="2021" name="Open Biol.">
        <title>Shared evolutionary footprints suggest mitochondrial oxidative damage underlies multiple complex I losses in fungi.</title>
        <authorList>
            <person name="Schikora-Tamarit M.A."/>
            <person name="Marcet-Houben M."/>
            <person name="Nosek J."/>
            <person name="Gabaldon T."/>
        </authorList>
    </citation>
    <scope>NUCLEOTIDE SEQUENCE</scope>
    <source>
        <strain evidence="11">CBS6341</strain>
    </source>
</reference>
<feature type="coiled-coil region" evidence="9">
    <location>
        <begin position="115"/>
        <end position="173"/>
    </location>
</feature>
<evidence type="ECO:0000256" key="7">
    <source>
        <dbReference type="ARBA" id="ARBA00023242"/>
    </source>
</evidence>
<dbReference type="EMBL" id="JAEUBF010000772">
    <property type="protein sequence ID" value="KAH3675452.1"/>
    <property type="molecule type" value="Genomic_DNA"/>
</dbReference>
<keyword evidence="2" id="KW-0507">mRNA processing</keyword>
<keyword evidence="4 8" id="KW-0747">Spliceosome</keyword>
<evidence type="ECO:0000313" key="11">
    <source>
        <dbReference type="EMBL" id="KAH3675452.1"/>
    </source>
</evidence>
<evidence type="ECO:0000256" key="10">
    <source>
        <dbReference type="SAM" id="MobiDB-lite"/>
    </source>
</evidence>